<reference evidence="2" key="1">
    <citation type="journal article" date="2015" name="Nature">
        <title>Complex archaea that bridge the gap between prokaryotes and eukaryotes.</title>
        <authorList>
            <person name="Spang A."/>
            <person name="Saw J.H."/>
            <person name="Jorgensen S.L."/>
            <person name="Zaremba-Niedzwiedzka K."/>
            <person name="Martijn J."/>
            <person name="Lind A.E."/>
            <person name="van Eijk R."/>
            <person name="Schleper C."/>
            <person name="Guy L."/>
            <person name="Ettema T.J."/>
        </authorList>
    </citation>
    <scope>NUCLEOTIDE SEQUENCE</scope>
</reference>
<feature type="transmembrane region" description="Helical" evidence="1">
    <location>
        <begin position="46"/>
        <end position="65"/>
    </location>
</feature>
<keyword evidence="1" id="KW-0812">Transmembrane</keyword>
<dbReference type="AlphaFoldDB" id="A0A0F9W4D1"/>
<dbReference type="EMBL" id="LAZR01000230">
    <property type="protein sequence ID" value="KKN80511.1"/>
    <property type="molecule type" value="Genomic_DNA"/>
</dbReference>
<proteinExistence type="predicted"/>
<accession>A0A0F9W4D1</accession>
<organism evidence="2">
    <name type="scientific">marine sediment metagenome</name>
    <dbReference type="NCBI Taxonomy" id="412755"/>
    <lineage>
        <taxon>unclassified sequences</taxon>
        <taxon>metagenomes</taxon>
        <taxon>ecological metagenomes</taxon>
    </lineage>
</organism>
<feature type="transmembrane region" description="Helical" evidence="1">
    <location>
        <begin position="77"/>
        <end position="102"/>
    </location>
</feature>
<evidence type="ECO:0000256" key="1">
    <source>
        <dbReference type="SAM" id="Phobius"/>
    </source>
</evidence>
<keyword evidence="1" id="KW-1133">Transmembrane helix</keyword>
<name>A0A0F9W4D1_9ZZZZ</name>
<comment type="caution">
    <text evidence="2">The sequence shown here is derived from an EMBL/GenBank/DDBJ whole genome shotgun (WGS) entry which is preliminary data.</text>
</comment>
<evidence type="ECO:0000313" key="2">
    <source>
        <dbReference type="EMBL" id="KKN80511.1"/>
    </source>
</evidence>
<feature type="transmembrane region" description="Helical" evidence="1">
    <location>
        <begin position="114"/>
        <end position="137"/>
    </location>
</feature>
<gene>
    <name evidence="2" type="ORF">LCGC14_0329560</name>
</gene>
<sequence length="176" mass="20295">MEITLMFTAAIIYTTSFAIISYWMWNLYFRVTLEADENTVPYKARRLAKSMPIIGIILTFVWSFLIGTDISRDVLKLMAFLSAGLLIFQLMLVFMTLFSVHCRENAKKTFEGRVVAVLISTIVIVTPYLANAFVWFVRLAASTKSSRDIPAEPYGYHGYESYEEKHRRTHGGRRTR</sequence>
<keyword evidence="1" id="KW-0472">Membrane</keyword>
<protein>
    <submittedName>
        <fullName evidence="2">Uncharacterized protein</fullName>
    </submittedName>
</protein>
<feature type="transmembrane region" description="Helical" evidence="1">
    <location>
        <begin position="6"/>
        <end position="25"/>
    </location>
</feature>